<name>A0ABY7F237_MYAAR</name>
<sequence>MKYLVGIIILLERIGDSNETAWWIGLTDENVEGLWKWHDTDTLATFTDWYPGEPSTNGGGSNNEDCASIYVRESFHWNDVDCQLYKYYPICELGGTESSPEVVG</sequence>
<dbReference type="InterPro" id="IPR001304">
    <property type="entry name" value="C-type_lectin-like"/>
</dbReference>
<dbReference type="CDD" id="cd00037">
    <property type="entry name" value="CLECT"/>
    <property type="match status" value="1"/>
</dbReference>
<gene>
    <name evidence="2" type="ORF">MAR_030846</name>
</gene>
<dbReference type="PANTHER" id="PTHR22803">
    <property type="entry name" value="MANNOSE, PHOSPHOLIPASE, LECTIN RECEPTOR RELATED"/>
    <property type="match status" value="1"/>
</dbReference>
<protein>
    <submittedName>
        <fullName evidence="2">LECH-like protein</fullName>
    </submittedName>
</protein>
<feature type="domain" description="C-type lectin" evidence="1">
    <location>
        <begin position="1"/>
        <end position="83"/>
    </location>
</feature>
<dbReference type="Pfam" id="PF00059">
    <property type="entry name" value="Lectin_C"/>
    <property type="match status" value="1"/>
</dbReference>
<dbReference type="PROSITE" id="PS50041">
    <property type="entry name" value="C_TYPE_LECTIN_2"/>
    <property type="match status" value="1"/>
</dbReference>
<evidence type="ECO:0000313" key="2">
    <source>
        <dbReference type="EMBL" id="WAR16252.1"/>
    </source>
</evidence>
<dbReference type="SUPFAM" id="SSF56436">
    <property type="entry name" value="C-type lectin-like"/>
    <property type="match status" value="1"/>
</dbReference>
<dbReference type="EMBL" id="CP111021">
    <property type="protein sequence ID" value="WAR16252.1"/>
    <property type="molecule type" value="Genomic_DNA"/>
</dbReference>
<dbReference type="InterPro" id="IPR016187">
    <property type="entry name" value="CTDL_fold"/>
</dbReference>
<dbReference type="Proteomes" id="UP001164746">
    <property type="component" value="Chromosome 10"/>
</dbReference>
<evidence type="ECO:0000313" key="3">
    <source>
        <dbReference type="Proteomes" id="UP001164746"/>
    </source>
</evidence>
<accession>A0ABY7F237</accession>
<proteinExistence type="predicted"/>
<dbReference type="InterPro" id="IPR016186">
    <property type="entry name" value="C-type_lectin-like/link_sf"/>
</dbReference>
<reference evidence="2" key="1">
    <citation type="submission" date="2022-11" db="EMBL/GenBank/DDBJ databases">
        <title>Centuries of genome instability and evolution in soft-shell clam transmissible cancer (bioRxiv).</title>
        <authorList>
            <person name="Hart S.F.M."/>
            <person name="Yonemitsu M.A."/>
            <person name="Giersch R.M."/>
            <person name="Beal B.F."/>
            <person name="Arriagada G."/>
            <person name="Davis B.W."/>
            <person name="Ostrander E.A."/>
            <person name="Goff S.P."/>
            <person name="Metzger M.J."/>
        </authorList>
    </citation>
    <scope>NUCLEOTIDE SEQUENCE</scope>
    <source>
        <strain evidence="2">MELC-2E11</strain>
        <tissue evidence="2">Siphon/mantle</tissue>
    </source>
</reference>
<dbReference type="Gene3D" id="3.10.100.10">
    <property type="entry name" value="Mannose-Binding Protein A, subunit A"/>
    <property type="match status" value="1"/>
</dbReference>
<dbReference type="InterPro" id="IPR050111">
    <property type="entry name" value="C-type_lectin/snaclec_domain"/>
</dbReference>
<organism evidence="2 3">
    <name type="scientific">Mya arenaria</name>
    <name type="common">Soft-shell clam</name>
    <dbReference type="NCBI Taxonomy" id="6604"/>
    <lineage>
        <taxon>Eukaryota</taxon>
        <taxon>Metazoa</taxon>
        <taxon>Spiralia</taxon>
        <taxon>Lophotrochozoa</taxon>
        <taxon>Mollusca</taxon>
        <taxon>Bivalvia</taxon>
        <taxon>Autobranchia</taxon>
        <taxon>Heteroconchia</taxon>
        <taxon>Euheterodonta</taxon>
        <taxon>Imparidentia</taxon>
        <taxon>Neoheterodontei</taxon>
        <taxon>Myida</taxon>
        <taxon>Myoidea</taxon>
        <taxon>Myidae</taxon>
        <taxon>Mya</taxon>
    </lineage>
</organism>
<keyword evidence="3" id="KW-1185">Reference proteome</keyword>
<evidence type="ECO:0000259" key="1">
    <source>
        <dbReference type="PROSITE" id="PS50041"/>
    </source>
</evidence>